<evidence type="ECO:0000256" key="1">
    <source>
        <dbReference type="SAM" id="MobiDB-lite"/>
    </source>
</evidence>
<dbReference type="PROSITE" id="PS51257">
    <property type="entry name" value="PROKAR_LIPOPROTEIN"/>
    <property type="match status" value="1"/>
</dbReference>
<reference evidence="3 4" key="1">
    <citation type="submission" date="2018-01" db="EMBL/GenBank/DDBJ databases">
        <title>Draft genome sequence of Paucibacter aquatile CR182 isolated from freshwater of the Nakdong River.</title>
        <authorList>
            <person name="Choi A."/>
            <person name="Chung E.J."/>
        </authorList>
    </citation>
    <scope>NUCLEOTIDE SEQUENCE [LARGE SCALE GENOMIC DNA]</scope>
    <source>
        <strain evidence="3 4">CR182</strain>
    </source>
</reference>
<protein>
    <recommendedName>
        <fullName evidence="5">DUF4124 domain-containing protein</fullName>
    </recommendedName>
</protein>
<evidence type="ECO:0000256" key="2">
    <source>
        <dbReference type="SAM" id="SignalP"/>
    </source>
</evidence>
<organism evidence="3 4">
    <name type="scientific">Kinneretia aquatilis</name>
    <dbReference type="NCBI Taxonomy" id="2070761"/>
    <lineage>
        <taxon>Bacteria</taxon>
        <taxon>Pseudomonadati</taxon>
        <taxon>Pseudomonadota</taxon>
        <taxon>Betaproteobacteria</taxon>
        <taxon>Burkholderiales</taxon>
        <taxon>Sphaerotilaceae</taxon>
        <taxon>Roseateles</taxon>
    </lineage>
</organism>
<evidence type="ECO:0000313" key="4">
    <source>
        <dbReference type="Proteomes" id="UP000235916"/>
    </source>
</evidence>
<dbReference type="EMBL" id="POSP01000003">
    <property type="protein sequence ID" value="PND39760.1"/>
    <property type="molecule type" value="Genomic_DNA"/>
</dbReference>
<dbReference type="Proteomes" id="UP000235916">
    <property type="component" value="Unassembled WGS sequence"/>
</dbReference>
<comment type="caution">
    <text evidence="3">The sequence shown here is derived from an EMBL/GenBank/DDBJ whole genome shotgun (WGS) entry which is preliminary data.</text>
</comment>
<keyword evidence="2" id="KW-0732">Signal</keyword>
<feature type="region of interest" description="Disordered" evidence="1">
    <location>
        <begin position="210"/>
        <end position="230"/>
    </location>
</feature>
<keyword evidence="4" id="KW-1185">Reference proteome</keyword>
<feature type="signal peptide" evidence="2">
    <location>
        <begin position="1"/>
        <end position="21"/>
    </location>
</feature>
<evidence type="ECO:0008006" key="5">
    <source>
        <dbReference type="Google" id="ProtNLM"/>
    </source>
</evidence>
<gene>
    <name evidence="3" type="ORF">C1O66_14870</name>
</gene>
<feature type="chain" id="PRO_5014646996" description="DUF4124 domain-containing protein" evidence="2">
    <location>
        <begin position="22"/>
        <end position="230"/>
    </location>
</feature>
<proteinExistence type="predicted"/>
<dbReference type="AlphaFoldDB" id="A0A2N8L226"/>
<name>A0A2N8L226_9BURK</name>
<dbReference type="OrthoDB" id="8895482at2"/>
<accession>A0A2N8L226</accession>
<sequence length="230" mass="25087">MKWSACSAVVLALGCVATAQAIAQPPSPGPSGIYSCTLPDGRRLTSDRPIAECTSREQRILNADGSQRAVLPPFLSPEERAAQEAKERRLAAEQAAKNDAIRRDRNLVLRFPNAQVHQQARAAALDDVKKGIELSERRIKELALERKPLLDETEFYKGKPLPPKLKLQLDRNEAASTAQQQLIGNSRAEMVRINARYDEELARLKRLWGGAAPGSLGAMSTPEAAASGSR</sequence>
<evidence type="ECO:0000313" key="3">
    <source>
        <dbReference type="EMBL" id="PND39760.1"/>
    </source>
</evidence>